<evidence type="ECO:0000313" key="3">
    <source>
        <dbReference type="Proteomes" id="UP000256952"/>
    </source>
</evidence>
<geneLocation type="plasmid" evidence="3">
    <name>cbm2613_p</name>
</geneLocation>
<organism evidence="2">
    <name type="scientific">Cupriavidus taiwanensis</name>
    <dbReference type="NCBI Taxonomy" id="164546"/>
    <lineage>
        <taxon>Bacteria</taxon>
        <taxon>Pseudomonadati</taxon>
        <taxon>Pseudomonadota</taxon>
        <taxon>Betaproteobacteria</taxon>
        <taxon>Burkholderiales</taxon>
        <taxon>Burkholderiaceae</taxon>
        <taxon>Cupriavidus</taxon>
    </lineage>
</organism>
<accession>A0A375FJN2</accession>
<sequence>MERGHQRLALFSAIGLWLVPCCPRMGVADCVQVASPHCVLMSINKLLLNDSWGRGMYFAYSDQKISMLEMFVKKLNALVRMVIDGDIMEHVLVGVVVIVLVVTLVGPDRSRSPNVPVCKPRGARGWCFHLPGVPPPTLYSRCLHACRRDWRSTMSGIATQLLVGA</sequence>
<dbReference type="AlphaFoldDB" id="A0A375FJN2"/>
<gene>
    <name evidence="2" type="ORF">CBM2612_P0613</name>
    <name evidence="1" type="ORF">CBM2613_P60151</name>
</gene>
<dbReference type="EMBL" id="LT976981">
    <property type="protein sequence ID" value="SOZ74820.1"/>
    <property type="molecule type" value="Genomic_DNA"/>
</dbReference>
<protein>
    <submittedName>
        <fullName evidence="2">Uncharacterized protein</fullName>
    </submittedName>
</protein>
<dbReference type="EMBL" id="LT984809">
    <property type="protein sequence ID" value="SPD49268.1"/>
    <property type="molecule type" value="Genomic_DNA"/>
</dbReference>
<name>A0A375FJN2_9BURK</name>
<dbReference type="Proteomes" id="UP000256952">
    <property type="component" value="Plasmid CBM2613_p"/>
</dbReference>
<geneLocation type="plasmid" evidence="2">
    <name>I</name>
</geneLocation>
<evidence type="ECO:0000313" key="2">
    <source>
        <dbReference type="EMBL" id="SPD49268.1"/>
    </source>
</evidence>
<reference evidence="1" key="1">
    <citation type="submission" date="2018-01" db="EMBL/GenBank/DDBJ databases">
        <authorList>
            <person name="Clerissi C."/>
        </authorList>
    </citation>
    <scope>NUCLEOTIDE SEQUENCE</scope>
    <source>
        <strain evidence="1">Cupriavidus taiwanensis STM 8556</strain>
        <plasmid evidence="1">CBM2613_p</plasmid>
    </source>
</reference>
<keyword evidence="2" id="KW-0614">Plasmid</keyword>
<evidence type="ECO:0000313" key="1">
    <source>
        <dbReference type="EMBL" id="SOZ74820.1"/>
    </source>
</evidence>
<proteinExistence type="predicted"/>
<geneLocation type="plasmid" evidence="1">
    <name>CBM2613_p</name>
</geneLocation>
<reference evidence="2 3" key="2">
    <citation type="submission" date="2018-01" db="EMBL/GenBank/DDBJ databases">
        <authorList>
            <person name="Gaut B.S."/>
            <person name="Morton B.R."/>
            <person name="Clegg M.T."/>
            <person name="Duvall M.R."/>
        </authorList>
    </citation>
    <scope>NUCLEOTIDE SEQUENCE</scope>
    <source>
        <strain evidence="2">Cupriavidus taiwanensis STM 8555</strain>
        <plasmid evidence="2">I</plasmid>
        <plasmid evidence="3">Plasmid cbm2613_p</plasmid>
    </source>
</reference>